<dbReference type="EMBL" id="JANAVB010037373">
    <property type="protein sequence ID" value="KAJ6802445.1"/>
    <property type="molecule type" value="Genomic_DNA"/>
</dbReference>
<dbReference type="AlphaFoldDB" id="A0AAX6EEK8"/>
<comment type="caution">
    <text evidence="2">The sequence shown here is derived from an EMBL/GenBank/DDBJ whole genome shotgun (WGS) entry which is preliminary data.</text>
</comment>
<evidence type="ECO:0000256" key="1">
    <source>
        <dbReference type="SAM" id="MobiDB-lite"/>
    </source>
</evidence>
<protein>
    <submittedName>
        <fullName evidence="2">Uncharacterized protein</fullName>
    </submittedName>
</protein>
<proteinExistence type="predicted"/>
<dbReference type="Proteomes" id="UP001140949">
    <property type="component" value="Unassembled WGS sequence"/>
</dbReference>
<reference evidence="2" key="2">
    <citation type="submission" date="2023-04" db="EMBL/GenBank/DDBJ databases">
        <authorList>
            <person name="Bruccoleri R.E."/>
            <person name="Oakeley E.J."/>
            <person name="Faust A.-M."/>
            <person name="Dessus-Babus S."/>
            <person name="Altorfer M."/>
            <person name="Burckhardt D."/>
            <person name="Oertli M."/>
            <person name="Naumann U."/>
            <person name="Petersen F."/>
            <person name="Wong J."/>
        </authorList>
    </citation>
    <scope>NUCLEOTIDE SEQUENCE</scope>
    <source>
        <strain evidence="2">GSM-AAB239-AS_SAM_17_03QT</strain>
        <tissue evidence="2">Leaf</tissue>
    </source>
</reference>
<organism evidence="2 3">
    <name type="scientific">Iris pallida</name>
    <name type="common">Sweet iris</name>
    <dbReference type="NCBI Taxonomy" id="29817"/>
    <lineage>
        <taxon>Eukaryota</taxon>
        <taxon>Viridiplantae</taxon>
        <taxon>Streptophyta</taxon>
        <taxon>Embryophyta</taxon>
        <taxon>Tracheophyta</taxon>
        <taxon>Spermatophyta</taxon>
        <taxon>Magnoliopsida</taxon>
        <taxon>Liliopsida</taxon>
        <taxon>Asparagales</taxon>
        <taxon>Iridaceae</taxon>
        <taxon>Iridoideae</taxon>
        <taxon>Irideae</taxon>
        <taxon>Iris</taxon>
    </lineage>
</organism>
<gene>
    <name evidence="2" type="ORF">M6B38_194115</name>
</gene>
<name>A0AAX6EEK8_IRIPA</name>
<feature type="compositionally biased region" description="Basic and acidic residues" evidence="1">
    <location>
        <begin position="38"/>
        <end position="47"/>
    </location>
</feature>
<reference evidence="2" key="1">
    <citation type="journal article" date="2023" name="GigaByte">
        <title>Genome assembly of the bearded iris, Iris pallida Lam.</title>
        <authorList>
            <person name="Bruccoleri R.E."/>
            <person name="Oakeley E.J."/>
            <person name="Faust A.M.E."/>
            <person name="Altorfer M."/>
            <person name="Dessus-Babus S."/>
            <person name="Burckhardt D."/>
            <person name="Oertli M."/>
            <person name="Naumann U."/>
            <person name="Petersen F."/>
            <person name="Wong J."/>
        </authorList>
    </citation>
    <scope>NUCLEOTIDE SEQUENCE</scope>
    <source>
        <strain evidence="2">GSM-AAB239-AS_SAM_17_03QT</strain>
    </source>
</reference>
<sequence length="117" mass="12559">MPVVGDRRRGRKKLVVDGGPDRWVGGSGGGATALLRRGLTESNRDGWRQSQGGSDYVGDGSQLTNGPFDRRSRTALENQSVMLGSDLRGRRGNTRDGVSQSGRFVVVKPVMMNVVGD</sequence>
<keyword evidence="3" id="KW-1185">Reference proteome</keyword>
<accession>A0AAX6EEK8</accession>
<evidence type="ECO:0000313" key="3">
    <source>
        <dbReference type="Proteomes" id="UP001140949"/>
    </source>
</evidence>
<feature type="region of interest" description="Disordered" evidence="1">
    <location>
        <begin position="1"/>
        <end position="100"/>
    </location>
</feature>
<evidence type="ECO:0000313" key="2">
    <source>
        <dbReference type="EMBL" id="KAJ6802445.1"/>
    </source>
</evidence>